<dbReference type="EMBL" id="SJXE01000005">
    <property type="protein sequence ID" value="TCI02901.1"/>
    <property type="molecule type" value="Genomic_DNA"/>
</dbReference>
<evidence type="ECO:0008006" key="4">
    <source>
        <dbReference type="Google" id="ProtNLM"/>
    </source>
</evidence>
<dbReference type="Proteomes" id="UP000292554">
    <property type="component" value="Unassembled WGS sequence"/>
</dbReference>
<evidence type="ECO:0000313" key="2">
    <source>
        <dbReference type="EMBL" id="TCI02901.1"/>
    </source>
</evidence>
<dbReference type="RefSeq" id="WP_131415718.1">
    <property type="nucleotide sequence ID" value="NZ_SJXE01000005.1"/>
</dbReference>
<feature type="transmembrane region" description="Helical" evidence="1">
    <location>
        <begin position="114"/>
        <end position="134"/>
    </location>
</feature>
<reference evidence="2 3" key="1">
    <citation type="submission" date="2019-02" db="EMBL/GenBank/DDBJ databases">
        <title>Corallincola luteus sp. nov., a marine bacterium isolated from surface sediment of Bohai Sea in China.</title>
        <authorList>
            <person name="Ren Q."/>
        </authorList>
    </citation>
    <scope>NUCLEOTIDE SEQUENCE [LARGE SCALE GENOMIC DNA]</scope>
    <source>
        <strain evidence="2 3">DASS28</strain>
    </source>
</reference>
<feature type="transmembrane region" description="Helical" evidence="1">
    <location>
        <begin position="183"/>
        <end position="202"/>
    </location>
</feature>
<evidence type="ECO:0000256" key="1">
    <source>
        <dbReference type="SAM" id="Phobius"/>
    </source>
</evidence>
<keyword evidence="3" id="KW-1185">Reference proteome</keyword>
<evidence type="ECO:0000313" key="3">
    <source>
        <dbReference type="Proteomes" id="UP000292554"/>
    </source>
</evidence>
<gene>
    <name evidence="2" type="ORF">EZV61_11440</name>
</gene>
<proteinExistence type="predicted"/>
<feature type="transmembrane region" description="Helical" evidence="1">
    <location>
        <begin position="16"/>
        <end position="33"/>
    </location>
</feature>
<name>A0ABY2AKK2_9GAMM</name>
<sequence length="212" mass="24065">MEPISYSPDNQQAGRWIWFLDVVFGAIVALGIQKYEPVVKQAWELGLATFVTSLVVASCIGFFVVYDIAVYHALANKYPYRMSFLGFSRFFLDLVMAFLLYLLLVNSFQVTPEWFPILITISTWHVAAMIWHLIATNEHPQTSSHSDVSALPHLIFIGIYWLVAFLADGFSKHELQLAHDSQARTTLVVLAITILAVSAYRWQQILKKLVIA</sequence>
<accession>A0ABY2AKK2</accession>
<feature type="transmembrane region" description="Helical" evidence="1">
    <location>
        <begin position="45"/>
        <end position="66"/>
    </location>
</feature>
<feature type="transmembrane region" description="Helical" evidence="1">
    <location>
        <begin position="86"/>
        <end position="105"/>
    </location>
</feature>
<comment type="caution">
    <text evidence="2">The sequence shown here is derived from an EMBL/GenBank/DDBJ whole genome shotgun (WGS) entry which is preliminary data.</text>
</comment>
<keyword evidence="1" id="KW-0812">Transmembrane</keyword>
<keyword evidence="1" id="KW-1133">Transmembrane helix</keyword>
<protein>
    <recommendedName>
        <fullName evidence="4">Integral membrane protein</fullName>
    </recommendedName>
</protein>
<feature type="transmembrane region" description="Helical" evidence="1">
    <location>
        <begin position="154"/>
        <end position="171"/>
    </location>
</feature>
<organism evidence="2 3">
    <name type="scientific">Corallincola luteus</name>
    <dbReference type="NCBI Taxonomy" id="1775177"/>
    <lineage>
        <taxon>Bacteria</taxon>
        <taxon>Pseudomonadati</taxon>
        <taxon>Pseudomonadota</taxon>
        <taxon>Gammaproteobacteria</taxon>
        <taxon>Alteromonadales</taxon>
        <taxon>Psychromonadaceae</taxon>
        <taxon>Corallincola</taxon>
    </lineage>
</organism>
<keyword evidence="1" id="KW-0472">Membrane</keyword>